<dbReference type="EMBL" id="AOHC02000041">
    <property type="protein sequence ID" value="EMY76782.1"/>
    <property type="molecule type" value="Genomic_DNA"/>
</dbReference>
<dbReference type="STRING" id="1218598.LEP1GSC060_3150"/>
<keyword evidence="2" id="KW-1185">Reference proteome</keyword>
<reference evidence="1" key="1">
    <citation type="submission" date="2013-03" db="EMBL/GenBank/DDBJ databases">
        <authorList>
            <person name="Harkins D.M."/>
            <person name="Durkin A.S."/>
            <person name="Brinkac L.M."/>
            <person name="Haft D.H."/>
            <person name="Selengut J.D."/>
            <person name="Sanka R."/>
            <person name="DePew J."/>
            <person name="Purushe J."/>
            <person name="Hartskeerl R.A."/>
            <person name="Ahmed A."/>
            <person name="van der Linden H."/>
            <person name="Goris M.G.A."/>
            <person name="Vinetz J.M."/>
            <person name="Sutton G.G."/>
            <person name="Nierman W.C."/>
            <person name="Fouts D.E."/>
        </authorList>
    </citation>
    <scope>NUCLEOTIDE SEQUENCE [LARGE SCALE GENOMIC DNA]</scope>
    <source>
        <strain evidence="1">ICFT</strain>
    </source>
</reference>
<dbReference type="AlphaFoldDB" id="N1WHH0"/>
<accession>N1WHH0</accession>
<gene>
    <name evidence="1" type="ORF">LEP1GSC060_3150</name>
</gene>
<dbReference type="Proteomes" id="UP000012313">
    <property type="component" value="Unassembled WGS sequence"/>
</dbReference>
<evidence type="ECO:0000313" key="2">
    <source>
        <dbReference type="Proteomes" id="UP000012313"/>
    </source>
</evidence>
<organism evidence="1 2">
    <name type="scientific">Leptospira weilii serovar Ranarum str. ICFT</name>
    <dbReference type="NCBI Taxonomy" id="1218598"/>
    <lineage>
        <taxon>Bacteria</taxon>
        <taxon>Pseudomonadati</taxon>
        <taxon>Spirochaetota</taxon>
        <taxon>Spirochaetia</taxon>
        <taxon>Leptospirales</taxon>
        <taxon>Leptospiraceae</taxon>
        <taxon>Leptospira</taxon>
    </lineage>
</organism>
<proteinExistence type="predicted"/>
<sequence>MWMFSVRIRQNFQKFSERIFDRSSFKTKKFSYEVFGQNVPVIKPMGFVYLQVEQQILSIAGSQFRERIRLLKSESSLTTKFF</sequence>
<dbReference type="Pfam" id="PF14091">
    <property type="entry name" value="DUF4269"/>
    <property type="match status" value="1"/>
</dbReference>
<dbReference type="InterPro" id="IPR025365">
    <property type="entry name" value="DUF4269"/>
</dbReference>
<name>N1WHH0_9LEPT</name>
<protein>
    <submittedName>
        <fullName evidence="1">PF14091 domain protein</fullName>
    </submittedName>
</protein>
<evidence type="ECO:0000313" key="1">
    <source>
        <dbReference type="EMBL" id="EMY76782.1"/>
    </source>
</evidence>
<comment type="caution">
    <text evidence="1">The sequence shown here is derived from an EMBL/GenBank/DDBJ whole genome shotgun (WGS) entry which is preliminary data.</text>
</comment>